<proteinExistence type="inferred from homology"/>
<dbReference type="PANTHER" id="PTHR43667:SF2">
    <property type="entry name" value="FATTY ACID C-METHYL TRANSFERASE"/>
    <property type="match status" value="1"/>
</dbReference>
<dbReference type="OMA" id="WGGLAEF"/>
<protein>
    <recommendedName>
        <fullName evidence="9">Cyclopropane-fatty-acyl-phospholipid synthase</fullName>
    </recommendedName>
</protein>
<dbReference type="InterPro" id="IPR003333">
    <property type="entry name" value="CMAS"/>
</dbReference>
<name>A0A0D2NMV2_HYPSF</name>
<organism evidence="7 8">
    <name type="scientific">Hypholoma sublateritium (strain FD-334 SS-4)</name>
    <dbReference type="NCBI Taxonomy" id="945553"/>
    <lineage>
        <taxon>Eukaryota</taxon>
        <taxon>Fungi</taxon>
        <taxon>Dikarya</taxon>
        <taxon>Basidiomycota</taxon>
        <taxon>Agaricomycotina</taxon>
        <taxon>Agaricomycetes</taxon>
        <taxon>Agaricomycetidae</taxon>
        <taxon>Agaricales</taxon>
        <taxon>Agaricineae</taxon>
        <taxon>Strophariaceae</taxon>
        <taxon>Hypholoma</taxon>
    </lineage>
</organism>
<dbReference type="Pfam" id="PF02353">
    <property type="entry name" value="CMAS"/>
    <property type="match status" value="2"/>
</dbReference>
<dbReference type="InterPro" id="IPR029063">
    <property type="entry name" value="SAM-dependent_MTases_sf"/>
</dbReference>
<dbReference type="PIRSF" id="PIRSF003085">
    <property type="entry name" value="CMAS"/>
    <property type="match status" value="1"/>
</dbReference>
<evidence type="ECO:0000256" key="2">
    <source>
        <dbReference type="ARBA" id="ARBA00022603"/>
    </source>
</evidence>
<dbReference type="OrthoDB" id="8300214at2759"/>
<keyword evidence="8" id="KW-1185">Reference proteome</keyword>
<sequence>MDLPDAKPPLSISSVADRAWNVVAETVLRKSWTPIARLAETAVVALMDKIQVGQLRVLTYSHIYTFPNPEPGNVSSAANKRPDLKAELRVINDSFWVRLCAMGDLGFAEAYMYGDVECDDLVSLFEMFLENREKLANLDSRLSYLFTLPQKITSYRFLNTIGNSRSNISAHYDISNEMFAGFLSEDMTYSCAIFPELDGDLKCEKSLQSRWNGGQSLKRISSTPLLPPSPPNSDPDDSASEDVPSLPEFDPLYDAQLRKLQHIIDKLHIPASTPGCGPLRILEIGTGWGALAIRLAEQFSHVQIDTITLSSAQKVLAEQRIAARGLSERIQVHLMDYRSMPKEWEGRFSRFVSVEMIEAVGREFIEEYWRVVDWAMEKKGAVGVVQVISIPEARFERYIQEIDFIRKWVFPGGFLPTLTFLMTTLADGSKGKLVVESVANIGPHYARTLREWRQRFVQRFDDVIVPALQKEYAARSAVGKDGRSKVLSREEIEVFRRKWLYYYCYCEVGFTTRTLGDHIVTFMREGSQEYGSDVYE</sequence>
<dbReference type="GO" id="GO:0032259">
    <property type="term" value="P:methylation"/>
    <property type="evidence" value="ECO:0007669"/>
    <property type="project" value="UniProtKB-KW"/>
</dbReference>
<dbReference type="AlphaFoldDB" id="A0A0D2NMV2"/>
<keyword evidence="3" id="KW-0808">Transferase</keyword>
<keyword evidence="5" id="KW-0443">Lipid metabolism</keyword>
<keyword evidence="4" id="KW-0949">S-adenosyl-L-methionine</keyword>
<dbReference type="PANTHER" id="PTHR43667">
    <property type="entry name" value="CYCLOPROPANE-FATTY-ACYL-PHOSPHOLIPID SYNTHASE"/>
    <property type="match status" value="1"/>
</dbReference>
<evidence type="ECO:0000313" key="7">
    <source>
        <dbReference type="EMBL" id="KJA20129.1"/>
    </source>
</evidence>
<evidence type="ECO:0000256" key="4">
    <source>
        <dbReference type="ARBA" id="ARBA00022691"/>
    </source>
</evidence>
<keyword evidence="2" id="KW-0489">Methyltransferase</keyword>
<reference evidence="8" key="1">
    <citation type="submission" date="2014-04" db="EMBL/GenBank/DDBJ databases">
        <title>Evolutionary Origins and Diversification of the Mycorrhizal Mutualists.</title>
        <authorList>
            <consortium name="DOE Joint Genome Institute"/>
            <consortium name="Mycorrhizal Genomics Consortium"/>
            <person name="Kohler A."/>
            <person name="Kuo A."/>
            <person name="Nagy L.G."/>
            <person name="Floudas D."/>
            <person name="Copeland A."/>
            <person name="Barry K.W."/>
            <person name="Cichocki N."/>
            <person name="Veneault-Fourrey C."/>
            <person name="LaButti K."/>
            <person name="Lindquist E.A."/>
            <person name="Lipzen A."/>
            <person name="Lundell T."/>
            <person name="Morin E."/>
            <person name="Murat C."/>
            <person name="Riley R."/>
            <person name="Ohm R."/>
            <person name="Sun H."/>
            <person name="Tunlid A."/>
            <person name="Henrissat B."/>
            <person name="Grigoriev I.V."/>
            <person name="Hibbett D.S."/>
            <person name="Martin F."/>
        </authorList>
    </citation>
    <scope>NUCLEOTIDE SEQUENCE [LARGE SCALE GENOMIC DNA]</scope>
    <source>
        <strain evidence="8">FD-334 SS-4</strain>
    </source>
</reference>
<dbReference type="Gene3D" id="3.40.50.150">
    <property type="entry name" value="Vaccinia Virus protein VP39"/>
    <property type="match status" value="1"/>
</dbReference>
<dbReference type="EMBL" id="KN817570">
    <property type="protein sequence ID" value="KJA20129.1"/>
    <property type="molecule type" value="Genomic_DNA"/>
</dbReference>
<dbReference type="GO" id="GO:0008610">
    <property type="term" value="P:lipid biosynthetic process"/>
    <property type="evidence" value="ECO:0007669"/>
    <property type="project" value="InterPro"/>
</dbReference>
<dbReference type="CDD" id="cd02440">
    <property type="entry name" value="AdoMet_MTases"/>
    <property type="match status" value="1"/>
</dbReference>
<evidence type="ECO:0000256" key="5">
    <source>
        <dbReference type="ARBA" id="ARBA00023098"/>
    </source>
</evidence>
<dbReference type="SUPFAM" id="SSF53335">
    <property type="entry name" value="S-adenosyl-L-methionine-dependent methyltransferases"/>
    <property type="match status" value="1"/>
</dbReference>
<dbReference type="Proteomes" id="UP000054270">
    <property type="component" value="Unassembled WGS sequence"/>
</dbReference>
<evidence type="ECO:0000256" key="1">
    <source>
        <dbReference type="ARBA" id="ARBA00010815"/>
    </source>
</evidence>
<evidence type="ECO:0000256" key="3">
    <source>
        <dbReference type="ARBA" id="ARBA00022679"/>
    </source>
</evidence>
<dbReference type="GO" id="GO:0008168">
    <property type="term" value="F:methyltransferase activity"/>
    <property type="evidence" value="ECO:0007669"/>
    <property type="project" value="UniProtKB-KW"/>
</dbReference>
<comment type="similarity">
    <text evidence="1">Belongs to the CFA/CMAS family.</text>
</comment>
<evidence type="ECO:0008006" key="9">
    <source>
        <dbReference type="Google" id="ProtNLM"/>
    </source>
</evidence>
<gene>
    <name evidence="7" type="ORF">HYPSUDRAFT_43479</name>
</gene>
<dbReference type="STRING" id="945553.A0A0D2NMV2"/>
<evidence type="ECO:0000313" key="8">
    <source>
        <dbReference type="Proteomes" id="UP000054270"/>
    </source>
</evidence>
<dbReference type="InterPro" id="IPR050723">
    <property type="entry name" value="CFA/CMAS"/>
</dbReference>
<evidence type="ECO:0000256" key="6">
    <source>
        <dbReference type="SAM" id="MobiDB-lite"/>
    </source>
</evidence>
<feature type="region of interest" description="Disordered" evidence="6">
    <location>
        <begin position="218"/>
        <end position="245"/>
    </location>
</feature>
<accession>A0A0D2NMV2</accession>